<evidence type="ECO:0000256" key="6">
    <source>
        <dbReference type="SAM" id="Phobius"/>
    </source>
</evidence>
<feature type="transmembrane region" description="Helical" evidence="6">
    <location>
        <begin position="241"/>
        <end position="269"/>
    </location>
</feature>
<dbReference type="GO" id="GO:0009060">
    <property type="term" value="P:aerobic respiration"/>
    <property type="evidence" value="ECO:0007669"/>
    <property type="project" value="InterPro"/>
</dbReference>
<evidence type="ECO:0000256" key="4">
    <source>
        <dbReference type="ARBA" id="ARBA00023136"/>
    </source>
</evidence>
<keyword evidence="5" id="KW-0408">Iron</keyword>
<keyword evidence="5" id="KW-0679">Respiratory chain</keyword>
<dbReference type="GO" id="GO:0016020">
    <property type="term" value="C:membrane"/>
    <property type="evidence" value="ECO:0007669"/>
    <property type="project" value="UniProtKB-SubCell"/>
</dbReference>
<name>A0A3P3RFR2_9EURY</name>
<keyword evidence="4 6" id="KW-0472">Membrane</keyword>
<evidence type="ECO:0000259" key="7">
    <source>
        <dbReference type="PROSITE" id="PS50855"/>
    </source>
</evidence>
<dbReference type="Proteomes" id="UP000282322">
    <property type="component" value="Unassembled WGS sequence"/>
</dbReference>
<reference evidence="8 9" key="1">
    <citation type="submission" date="2018-11" db="EMBL/GenBank/DDBJ databases">
        <title>Taxonoimc description of Halomarina strain SPP-AMP-1.</title>
        <authorList>
            <person name="Pal Y."/>
            <person name="Srinivasana K."/>
            <person name="Verma A."/>
            <person name="Kumar P."/>
        </authorList>
    </citation>
    <scope>NUCLEOTIDE SEQUENCE [LARGE SCALE GENOMIC DNA]</scope>
    <source>
        <strain evidence="8 9">SPP-AMP-1</strain>
    </source>
</reference>
<dbReference type="Gene3D" id="1.20.210.10">
    <property type="entry name" value="Cytochrome c oxidase-like, subunit I domain"/>
    <property type="match status" value="1"/>
</dbReference>
<proteinExistence type="inferred from homology"/>
<dbReference type="PRINTS" id="PR01165">
    <property type="entry name" value="CYCOXIDASEI"/>
</dbReference>
<dbReference type="PROSITE" id="PS00077">
    <property type="entry name" value="COX1_CUB"/>
    <property type="match status" value="1"/>
</dbReference>
<keyword evidence="5" id="KW-0479">Metal-binding</keyword>
<feature type="transmembrane region" description="Helical" evidence="6">
    <location>
        <begin position="300"/>
        <end position="318"/>
    </location>
</feature>
<evidence type="ECO:0000256" key="5">
    <source>
        <dbReference type="RuleBase" id="RU000370"/>
    </source>
</evidence>
<dbReference type="OrthoDB" id="33297at2157"/>
<dbReference type="PANTHER" id="PTHR10422:SF18">
    <property type="entry name" value="CYTOCHROME C OXIDASE SUBUNIT 1"/>
    <property type="match status" value="1"/>
</dbReference>
<dbReference type="EMBL" id="RRCH01000014">
    <property type="protein sequence ID" value="RRJ31590.1"/>
    <property type="molecule type" value="Genomic_DNA"/>
</dbReference>
<sequence>MVLVVGIAAGTAWLLRSIGRSPSPWTDGGTVTVSDEVGLPGVVDLLEWVLTIDHRRIGILYLIFGTFTGLWGATDAMMIRTELLNPEAVVWTSGTYNALFTTHGLTMLLLFVTPVFTGIGNYFIPIMLGADDMAFPRLNAIGFWLLPPALVLVRAGLITEVIGRLFLALDLDLGFLFAIQPPELGWTLYPPLSVVSTNPETDILLVGLHLSGIATTIAAINFITTIILERSDSVSWADIDIFSWGMLTMSGIILFAFPLLGSAFVMLLLDRNFGTTFFAVKSGGPLLWQHLFWFFGHPEVYIIVLPGLTLVSLILPKFAAREVFGFRSMVYTTLAIGVLSFGVWAHHMFTTGIDPRLRMSFMVVSLAIAVPSSIKMFNWIATLWNGRIRFAAPMLFCIGGISTFAVGGITGVFLASIPVDLLVHDTWYVVGHFHFIIMGLIVFAMFAGSYYWYPILTRKMYDRRLALVHLVLTFAGVWIAFFTMLIVGYLGLPRRYATYPAEFTLLQQIATGGAYLLGLGVLIWLWNMVQSYRMGPRIENADVWDLKDIGQFTREWQWFETQLEREDE</sequence>
<feature type="transmembrane region" description="Helical" evidence="6">
    <location>
        <begin position="465"/>
        <end position="489"/>
    </location>
</feature>
<organism evidence="8 9">
    <name type="scientific">Halocatena pleomorpha</name>
    <dbReference type="NCBI Taxonomy" id="1785090"/>
    <lineage>
        <taxon>Archaea</taxon>
        <taxon>Methanobacteriati</taxon>
        <taxon>Methanobacteriota</taxon>
        <taxon>Stenosarchaea group</taxon>
        <taxon>Halobacteria</taxon>
        <taxon>Halobacteriales</taxon>
        <taxon>Natronomonadaceae</taxon>
        <taxon>Halocatena</taxon>
    </lineage>
</organism>
<feature type="transmembrane region" description="Helical" evidence="6">
    <location>
        <begin position="203"/>
        <end position="229"/>
    </location>
</feature>
<dbReference type="RefSeq" id="WP_124954542.1">
    <property type="nucleotide sequence ID" value="NZ_RRCH01000014.1"/>
</dbReference>
<keyword evidence="5" id="KW-0249">Electron transport</keyword>
<dbReference type="InterPro" id="IPR023615">
    <property type="entry name" value="Cyt_c_Oxase_su1_BS"/>
</dbReference>
<dbReference type="GO" id="GO:0022904">
    <property type="term" value="P:respiratory electron transport chain"/>
    <property type="evidence" value="ECO:0007669"/>
    <property type="project" value="TreeGrafter"/>
</dbReference>
<dbReference type="GO" id="GO:0015990">
    <property type="term" value="P:electron transport coupled proton transport"/>
    <property type="evidence" value="ECO:0007669"/>
    <property type="project" value="TreeGrafter"/>
</dbReference>
<feature type="transmembrane region" description="Helical" evidence="6">
    <location>
        <begin position="330"/>
        <end position="349"/>
    </location>
</feature>
<dbReference type="InterPro" id="IPR023616">
    <property type="entry name" value="Cyt_c_oxase-like_su1_dom"/>
</dbReference>
<dbReference type="GO" id="GO:0004129">
    <property type="term" value="F:cytochrome-c oxidase activity"/>
    <property type="evidence" value="ECO:0007669"/>
    <property type="project" value="InterPro"/>
</dbReference>
<feature type="transmembrane region" description="Helical" evidence="6">
    <location>
        <begin position="361"/>
        <end position="381"/>
    </location>
</feature>
<dbReference type="GO" id="GO:0020037">
    <property type="term" value="F:heme binding"/>
    <property type="evidence" value="ECO:0007669"/>
    <property type="project" value="InterPro"/>
</dbReference>
<keyword evidence="5" id="KW-0813">Transport</keyword>
<accession>A0A3P3RFR2</accession>
<protein>
    <submittedName>
        <fullName evidence="8">Cytochrome-c oxidase</fullName>
    </submittedName>
</protein>
<comment type="caution">
    <text evidence="8">The sequence shown here is derived from an EMBL/GenBank/DDBJ whole genome shotgun (WGS) entry which is preliminary data.</text>
</comment>
<evidence type="ECO:0000313" key="9">
    <source>
        <dbReference type="Proteomes" id="UP000282322"/>
    </source>
</evidence>
<feature type="transmembrane region" description="Helical" evidence="6">
    <location>
        <begin position="99"/>
        <end position="124"/>
    </location>
</feature>
<feature type="transmembrane region" description="Helical" evidence="6">
    <location>
        <begin position="429"/>
        <end position="453"/>
    </location>
</feature>
<dbReference type="InterPro" id="IPR036927">
    <property type="entry name" value="Cyt_c_oxase-like_su1_sf"/>
</dbReference>
<keyword evidence="9" id="KW-1185">Reference proteome</keyword>
<feature type="transmembrane region" description="Helical" evidence="6">
    <location>
        <begin position="393"/>
        <end position="417"/>
    </location>
</feature>
<dbReference type="PANTHER" id="PTHR10422">
    <property type="entry name" value="CYTOCHROME C OXIDASE SUBUNIT 1"/>
    <property type="match status" value="1"/>
</dbReference>
<evidence type="ECO:0000256" key="2">
    <source>
        <dbReference type="ARBA" id="ARBA00022692"/>
    </source>
</evidence>
<dbReference type="PROSITE" id="PS50855">
    <property type="entry name" value="COX1"/>
    <property type="match status" value="1"/>
</dbReference>
<evidence type="ECO:0000256" key="3">
    <source>
        <dbReference type="ARBA" id="ARBA00022989"/>
    </source>
</evidence>
<comment type="similarity">
    <text evidence="5">Belongs to the heme-copper respiratory oxidase family.</text>
</comment>
<dbReference type="SUPFAM" id="SSF81442">
    <property type="entry name" value="Cytochrome c oxidase subunit I-like"/>
    <property type="match status" value="1"/>
</dbReference>
<dbReference type="Pfam" id="PF00115">
    <property type="entry name" value="COX1"/>
    <property type="match status" value="1"/>
</dbReference>
<keyword evidence="5" id="KW-0349">Heme</keyword>
<keyword evidence="3 6" id="KW-1133">Transmembrane helix</keyword>
<feature type="domain" description="Cytochrome oxidase subunit I profile" evidence="7">
    <location>
        <begin position="42"/>
        <end position="568"/>
    </location>
</feature>
<evidence type="ECO:0000256" key="1">
    <source>
        <dbReference type="ARBA" id="ARBA00004141"/>
    </source>
</evidence>
<keyword evidence="2 5" id="KW-0812">Transmembrane</keyword>
<feature type="transmembrane region" description="Helical" evidence="6">
    <location>
        <begin position="509"/>
        <end position="529"/>
    </location>
</feature>
<evidence type="ECO:0000313" key="8">
    <source>
        <dbReference type="EMBL" id="RRJ31590.1"/>
    </source>
</evidence>
<dbReference type="InterPro" id="IPR000883">
    <property type="entry name" value="Cyt_C_Oxase_1"/>
</dbReference>
<feature type="transmembrane region" description="Helical" evidence="6">
    <location>
        <begin position="59"/>
        <end position="79"/>
    </location>
</feature>
<feature type="transmembrane region" description="Helical" evidence="6">
    <location>
        <begin position="145"/>
        <end position="167"/>
    </location>
</feature>
<dbReference type="AlphaFoldDB" id="A0A3P3RFR2"/>
<gene>
    <name evidence="8" type="ORF">EIK79_07225</name>
</gene>
<comment type="subcellular location">
    <subcellularLocation>
        <location evidence="1">Membrane</location>
        <topology evidence="1">Multi-pass membrane protein</topology>
    </subcellularLocation>
</comment>